<evidence type="ECO:0000313" key="2">
    <source>
        <dbReference type="EMBL" id="SNS85786.1"/>
    </source>
</evidence>
<organism evidence="2 3">
    <name type="scientific">Tropicimonas sediminicola</name>
    <dbReference type="NCBI Taxonomy" id="1031541"/>
    <lineage>
        <taxon>Bacteria</taxon>
        <taxon>Pseudomonadati</taxon>
        <taxon>Pseudomonadota</taxon>
        <taxon>Alphaproteobacteria</taxon>
        <taxon>Rhodobacterales</taxon>
        <taxon>Roseobacteraceae</taxon>
        <taxon>Tropicimonas</taxon>
    </lineage>
</organism>
<gene>
    <name evidence="2" type="ORF">SAMN05421757_10473</name>
</gene>
<keyword evidence="3" id="KW-1185">Reference proteome</keyword>
<reference evidence="2 3" key="1">
    <citation type="submission" date="2017-06" db="EMBL/GenBank/DDBJ databases">
        <authorList>
            <person name="Kim H.J."/>
            <person name="Triplett B.A."/>
        </authorList>
    </citation>
    <scope>NUCLEOTIDE SEQUENCE [LARGE SCALE GENOMIC DNA]</scope>
    <source>
        <strain evidence="2 3">DSM 29339</strain>
    </source>
</reference>
<feature type="region of interest" description="Disordered" evidence="1">
    <location>
        <begin position="1"/>
        <end position="35"/>
    </location>
</feature>
<accession>A0A239HWM7</accession>
<dbReference type="EMBL" id="FZOY01000004">
    <property type="protein sequence ID" value="SNS85786.1"/>
    <property type="molecule type" value="Genomic_DNA"/>
</dbReference>
<feature type="compositionally biased region" description="Basic and acidic residues" evidence="1">
    <location>
        <begin position="1"/>
        <end position="23"/>
    </location>
</feature>
<protein>
    <submittedName>
        <fullName evidence="2">Uncharacterized protein</fullName>
    </submittedName>
</protein>
<evidence type="ECO:0000313" key="3">
    <source>
        <dbReference type="Proteomes" id="UP000198426"/>
    </source>
</evidence>
<sequence>MTDKRNRQQSPDRRAHPRDDRTPPSKWQFTDWAAI</sequence>
<proteinExistence type="predicted"/>
<dbReference type="AlphaFoldDB" id="A0A239HWM7"/>
<name>A0A239HWM7_9RHOB</name>
<dbReference type="Proteomes" id="UP000198426">
    <property type="component" value="Unassembled WGS sequence"/>
</dbReference>
<evidence type="ECO:0000256" key="1">
    <source>
        <dbReference type="SAM" id="MobiDB-lite"/>
    </source>
</evidence>